<dbReference type="NCBIfam" id="TIGR01494">
    <property type="entry name" value="ATPase_P-type"/>
    <property type="match status" value="2"/>
</dbReference>
<dbReference type="Proteomes" id="UP000268623">
    <property type="component" value="Unassembled WGS sequence"/>
</dbReference>
<dbReference type="PRINTS" id="PR00119">
    <property type="entry name" value="CATATPASE"/>
</dbReference>
<feature type="repeat" description="TPR" evidence="12">
    <location>
        <begin position="104"/>
        <end position="137"/>
    </location>
</feature>
<dbReference type="FunFam" id="2.70.150.10:FF:000160">
    <property type="entry name" value="Sarcoplasmic/endoplasmic reticulum calcium ATPase 1"/>
    <property type="match status" value="1"/>
</dbReference>
<dbReference type="SMART" id="SM00028">
    <property type="entry name" value="TPR"/>
    <property type="match status" value="5"/>
</dbReference>
<dbReference type="SUPFAM" id="SSF56784">
    <property type="entry name" value="HAD-like"/>
    <property type="match status" value="1"/>
</dbReference>
<dbReference type="PANTHER" id="PTHR43294">
    <property type="entry name" value="SODIUM/POTASSIUM-TRANSPORTING ATPASE SUBUNIT ALPHA"/>
    <property type="match status" value="1"/>
</dbReference>
<keyword evidence="8" id="KW-0460">Magnesium</keyword>
<evidence type="ECO:0000256" key="13">
    <source>
        <dbReference type="SAM" id="Phobius"/>
    </source>
</evidence>
<dbReference type="SUPFAM" id="SSF48452">
    <property type="entry name" value="TPR-like"/>
    <property type="match status" value="1"/>
</dbReference>
<dbReference type="Pfam" id="PF00122">
    <property type="entry name" value="E1-E2_ATPase"/>
    <property type="match status" value="1"/>
</dbReference>
<evidence type="ECO:0000256" key="2">
    <source>
        <dbReference type="ARBA" id="ARBA00005675"/>
    </source>
</evidence>
<feature type="chain" id="PRO_5018276091" evidence="14">
    <location>
        <begin position="35"/>
        <end position="1237"/>
    </location>
</feature>
<dbReference type="InterPro" id="IPR023299">
    <property type="entry name" value="ATPase_P-typ_cyto_dom_N"/>
</dbReference>
<dbReference type="InterPro" id="IPR001757">
    <property type="entry name" value="P_typ_ATPase"/>
</dbReference>
<dbReference type="SFLD" id="SFLDG00002">
    <property type="entry name" value="C1.7:_P-type_atpase_like"/>
    <property type="match status" value="1"/>
</dbReference>
<dbReference type="SUPFAM" id="SSF81665">
    <property type="entry name" value="Calcium ATPase, transmembrane domain M"/>
    <property type="match status" value="1"/>
</dbReference>
<dbReference type="SMART" id="SM00831">
    <property type="entry name" value="Cation_ATPase_N"/>
    <property type="match status" value="1"/>
</dbReference>
<feature type="repeat" description="TPR" evidence="12">
    <location>
        <begin position="206"/>
        <end position="239"/>
    </location>
</feature>
<dbReference type="Pfam" id="PF00689">
    <property type="entry name" value="Cation_ATPase_C"/>
    <property type="match status" value="1"/>
</dbReference>
<dbReference type="Pfam" id="PF13414">
    <property type="entry name" value="TPR_11"/>
    <property type="match status" value="1"/>
</dbReference>
<dbReference type="InterPro" id="IPR036412">
    <property type="entry name" value="HAD-like_sf"/>
</dbReference>
<keyword evidence="11 13" id="KW-0472">Membrane</keyword>
<name>A0A3M9XJM0_9HYPH</name>
<dbReference type="InterPro" id="IPR004014">
    <property type="entry name" value="ATPase_P-typ_cation-transptr_N"/>
</dbReference>
<feature type="transmembrane region" description="Helical" evidence="13">
    <location>
        <begin position="1173"/>
        <end position="1194"/>
    </location>
</feature>
<dbReference type="SUPFAM" id="SSF81660">
    <property type="entry name" value="Metal cation-transporting ATPase, ATP-binding domain N"/>
    <property type="match status" value="1"/>
</dbReference>
<dbReference type="AlphaFoldDB" id="A0A3M9XJM0"/>
<feature type="transmembrane region" description="Helical" evidence="13">
    <location>
        <begin position="1058"/>
        <end position="1080"/>
    </location>
</feature>
<dbReference type="InterPro" id="IPR023298">
    <property type="entry name" value="ATPase_P-typ_TM_dom_sf"/>
</dbReference>
<evidence type="ECO:0000256" key="9">
    <source>
        <dbReference type="ARBA" id="ARBA00022967"/>
    </source>
</evidence>
<feature type="signal peptide" evidence="14">
    <location>
        <begin position="1"/>
        <end position="34"/>
    </location>
</feature>
<keyword evidence="12" id="KW-0802">TPR repeat</keyword>
<evidence type="ECO:0000256" key="14">
    <source>
        <dbReference type="SAM" id="SignalP"/>
    </source>
</evidence>
<proteinExistence type="inferred from homology"/>
<dbReference type="Pfam" id="PF13246">
    <property type="entry name" value="Cation_ATPase"/>
    <property type="match status" value="1"/>
</dbReference>
<accession>A0A3M9XJM0</accession>
<dbReference type="Pfam" id="PF13181">
    <property type="entry name" value="TPR_8"/>
    <property type="match status" value="1"/>
</dbReference>
<dbReference type="Pfam" id="PF00690">
    <property type="entry name" value="Cation_ATPase_N"/>
    <property type="match status" value="1"/>
</dbReference>
<evidence type="ECO:0000256" key="4">
    <source>
        <dbReference type="ARBA" id="ARBA00022553"/>
    </source>
</evidence>
<evidence type="ECO:0000313" key="16">
    <source>
        <dbReference type="EMBL" id="RNJ47955.1"/>
    </source>
</evidence>
<comment type="caution">
    <text evidence="16">The sequence shown here is derived from an EMBL/GenBank/DDBJ whole genome shotgun (WGS) entry which is preliminary data.</text>
</comment>
<comment type="subcellular location">
    <subcellularLocation>
        <location evidence="1">Cell membrane</location>
        <topology evidence="1">Multi-pass membrane protein</topology>
    </subcellularLocation>
</comment>
<dbReference type="Gene3D" id="3.40.50.1000">
    <property type="entry name" value="HAD superfamily/HAD-like"/>
    <property type="match status" value="1"/>
</dbReference>
<evidence type="ECO:0000259" key="15">
    <source>
        <dbReference type="SMART" id="SM00831"/>
    </source>
</evidence>
<keyword evidence="7" id="KW-0067">ATP-binding</keyword>
<evidence type="ECO:0000256" key="10">
    <source>
        <dbReference type="ARBA" id="ARBA00022989"/>
    </source>
</evidence>
<dbReference type="Gene3D" id="1.20.1110.10">
    <property type="entry name" value="Calcium-transporting ATPase, transmembrane domain"/>
    <property type="match status" value="1"/>
</dbReference>
<dbReference type="EMBL" id="QWDD01000004">
    <property type="protein sequence ID" value="RNJ47955.1"/>
    <property type="molecule type" value="Genomic_DNA"/>
</dbReference>
<feature type="transmembrane region" description="Helical" evidence="13">
    <location>
        <begin position="595"/>
        <end position="612"/>
    </location>
</feature>
<keyword evidence="9" id="KW-1278">Translocase</keyword>
<keyword evidence="4" id="KW-0597">Phosphoprotein</keyword>
<dbReference type="InterPro" id="IPR006068">
    <property type="entry name" value="ATPase_P-typ_cation-transptr_C"/>
</dbReference>
<dbReference type="Pfam" id="PF13432">
    <property type="entry name" value="TPR_16"/>
    <property type="match status" value="1"/>
</dbReference>
<dbReference type="InterPro" id="IPR059000">
    <property type="entry name" value="ATPase_P-type_domA"/>
</dbReference>
<dbReference type="Gene3D" id="2.70.150.10">
    <property type="entry name" value="Calcium-transporting ATPase, cytoplasmic transduction domain A"/>
    <property type="match status" value="1"/>
</dbReference>
<evidence type="ECO:0000256" key="5">
    <source>
        <dbReference type="ARBA" id="ARBA00022692"/>
    </source>
</evidence>
<dbReference type="InterPro" id="IPR008250">
    <property type="entry name" value="ATPase_P-typ_transduc_dom_A_sf"/>
</dbReference>
<dbReference type="InterPro" id="IPR018303">
    <property type="entry name" value="ATPase_P-typ_P_site"/>
</dbReference>
<dbReference type="PROSITE" id="PS00154">
    <property type="entry name" value="ATPASE_E1_E2"/>
    <property type="match status" value="1"/>
</dbReference>
<dbReference type="Gene3D" id="3.40.1110.10">
    <property type="entry name" value="Calcium-transporting ATPase, cytoplasmic domain N"/>
    <property type="match status" value="1"/>
</dbReference>
<comment type="similarity">
    <text evidence="2">Belongs to the cation transport ATPase (P-type) (TC 3.A.3) family. Type IIA subfamily.</text>
</comment>
<keyword evidence="5 13" id="KW-0812">Transmembrane</keyword>
<evidence type="ECO:0000256" key="6">
    <source>
        <dbReference type="ARBA" id="ARBA00022741"/>
    </source>
</evidence>
<dbReference type="RefSeq" id="WP_123178047.1">
    <property type="nucleotide sequence ID" value="NZ_QWDD01000004.1"/>
</dbReference>
<evidence type="ECO:0000256" key="7">
    <source>
        <dbReference type="ARBA" id="ARBA00022840"/>
    </source>
</evidence>
<organism evidence="16 17">
    <name type="scientific">Methylocystis hirsuta</name>
    <dbReference type="NCBI Taxonomy" id="369798"/>
    <lineage>
        <taxon>Bacteria</taxon>
        <taxon>Pseudomonadati</taxon>
        <taxon>Pseudomonadota</taxon>
        <taxon>Alphaproteobacteria</taxon>
        <taxon>Hyphomicrobiales</taxon>
        <taxon>Methylocystaceae</taxon>
        <taxon>Methylocystis</taxon>
    </lineage>
</organism>
<sequence>MARLSIFPFSVKSSLARFALAGFFCISLSAIAFAGSDRSARCAGADLDARIAGCTEVIARGNKETKRNRVTAYINRATTYRVKGDFGRALADLAKALRLDPKSTLALTESASIYVAKGDFDRAIEEYGRALRLDENLTTGYGGRARAHRAKGELDKALADFNEAVRLDPRSAALHLDRGAVFQAEGDLELAIADYDEAIELDPKFADAFFNRAMAYRGKQDLEHAKRDLETALKLDPRRAKAKEALDEVNRLIERAAPPAAAAPTIPAAPATLGASYRLIVVAVGFALIAFAIWLFWLKRATGVSAIGVGGGYQDATVLVKRGYTPDTLVARYEKAVGRDLRKEKEKRAVPDFPHARSADEVLGALGVSVATGLSEEEAERRLDLYGLNTIIARRRIGTLAILAHQFRSPVVALLAVAAGTAFYFGELEEGSAIVGVLAVNALIGFVAEIRAVRSIQALRALGTHPVRVCRGACTRLVPAERLVPGDIVLLEAGDAVSADLRIVEASSLAADESMFTGESTNVDKIIQPVSADARVSDRASMLFKGTAITRGSGVGVVAATGMATELGHISKLVEEAEPEISPLEQKLARLTGQLVWVTLILAALIGGIGLTQNRDTFLIVEAAIALAVAAIPEGLPIVATLALARGMWRMARHNALIERLSAVETLGATTVILTDKTGTLTENRMTVRRIWLPSGEVGVTKMGFERTAPGADSAEPDRSPQLTRLLETAVLCNNATLGHVPEEDSGDPMELALLRAGRLAGLDHAQLLAESPEIREYPFDAVVKMMATMHRHGGAHFFAVKGAPEAVLASAVRIAGEDGDAALDEPTRGKWRARAEKLGSEGLRVLAVAIRVQAHPGGPPFEDLTLLGLIGLEDPPRENVPEAMRACREAGIRVVMITGDHAMTAQSIARAVGLGGEAPSVIEGRELARLAIEKRERLLQTEVFARVSPVEKLELVRAHQAAGEIVAVTGDGVNDAPALRQADIGVAMGHRGTDVAREAAHMVLLDDAFPTIVAAVREGRVIFANIRRFVVYLLSCNLAEVLVVGLAMISALPLPLLPLQILFLNLVTDVFPAFALAMGEGEQDVLKRPPRDPRGSILAHAQWSVILFYSFVLTAATFGALALARLWLGLDERAAVTVSFLTLAFAQLWHAFNMRDPEASFFRNEVTRNPWVWAALAFCTALLLTASYVPGLAHLLHLERPDIEMWAIVLGMSLVPPLVGAIASVRHALIGRSSRI</sequence>
<feature type="transmembrane region" description="Helical" evidence="13">
    <location>
        <begin position="1135"/>
        <end position="1153"/>
    </location>
</feature>
<dbReference type="InterPro" id="IPR044492">
    <property type="entry name" value="P_typ_ATPase_HD_dom"/>
</dbReference>
<dbReference type="InterPro" id="IPR011990">
    <property type="entry name" value="TPR-like_helical_dom_sf"/>
</dbReference>
<dbReference type="SFLD" id="SFLDF00027">
    <property type="entry name" value="p-type_atpase"/>
    <property type="match status" value="1"/>
</dbReference>
<protein>
    <submittedName>
        <fullName evidence="16">Tetratricopeptide repeat protein</fullName>
    </submittedName>
</protein>
<dbReference type="PROSITE" id="PS50293">
    <property type="entry name" value="TPR_REGION"/>
    <property type="match status" value="2"/>
</dbReference>
<dbReference type="SFLD" id="SFLDS00003">
    <property type="entry name" value="Haloacid_Dehalogenase"/>
    <property type="match status" value="1"/>
</dbReference>
<feature type="repeat" description="TPR" evidence="12">
    <location>
        <begin position="70"/>
        <end position="103"/>
    </location>
</feature>
<feature type="domain" description="Cation-transporting P-type ATPase N-terminal" evidence="15">
    <location>
        <begin position="353"/>
        <end position="427"/>
    </location>
</feature>
<keyword evidence="6" id="KW-0547">Nucleotide-binding</keyword>
<feature type="transmembrane region" description="Helical" evidence="13">
    <location>
        <begin position="400"/>
        <end position="425"/>
    </location>
</feature>
<reference evidence="16 17" key="1">
    <citation type="submission" date="2018-08" db="EMBL/GenBank/DDBJ databases">
        <title>Genome sequence of Methylocystis hirsuta CSC1, a methanotroph able to accumulate PHAs.</title>
        <authorList>
            <person name="Bordel S."/>
            <person name="Rodriguez E."/>
            <person name="Gancedo J."/>
            <person name="Munoz R."/>
        </authorList>
    </citation>
    <scope>NUCLEOTIDE SEQUENCE [LARGE SCALE GENOMIC DNA]</scope>
    <source>
        <strain evidence="16 17">CSC1</strain>
    </source>
</reference>
<dbReference type="PRINTS" id="PR00120">
    <property type="entry name" value="HATPASE"/>
</dbReference>
<gene>
    <name evidence="16" type="ORF">D1O30_21180</name>
</gene>
<evidence type="ECO:0000313" key="17">
    <source>
        <dbReference type="Proteomes" id="UP000268623"/>
    </source>
</evidence>
<feature type="repeat" description="TPR" evidence="12">
    <location>
        <begin position="172"/>
        <end position="205"/>
    </location>
</feature>
<evidence type="ECO:0000256" key="11">
    <source>
        <dbReference type="ARBA" id="ARBA00023136"/>
    </source>
</evidence>
<dbReference type="FunFam" id="3.40.50.1000:FF:000083">
    <property type="entry name" value="Sodium/potassium-transporting ATPase subunit alpha"/>
    <property type="match status" value="1"/>
</dbReference>
<feature type="transmembrane region" description="Helical" evidence="13">
    <location>
        <begin position="431"/>
        <end position="450"/>
    </location>
</feature>
<dbReference type="OrthoDB" id="7762541at2"/>
<evidence type="ECO:0000256" key="1">
    <source>
        <dbReference type="ARBA" id="ARBA00004651"/>
    </source>
</evidence>
<dbReference type="PROSITE" id="PS50005">
    <property type="entry name" value="TPR"/>
    <property type="match status" value="5"/>
</dbReference>
<feature type="transmembrane region" description="Helical" evidence="13">
    <location>
        <begin position="618"/>
        <end position="645"/>
    </location>
</feature>
<dbReference type="InterPro" id="IPR019734">
    <property type="entry name" value="TPR_rpt"/>
</dbReference>
<evidence type="ECO:0000256" key="3">
    <source>
        <dbReference type="ARBA" id="ARBA00022475"/>
    </source>
</evidence>
<evidence type="ECO:0000256" key="8">
    <source>
        <dbReference type="ARBA" id="ARBA00022842"/>
    </source>
</evidence>
<keyword evidence="14" id="KW-0732">Signal</keyword>
<dbReference type="SUPFAM" id="SSF81653">
    <property type="entry name" value="Calcium ATPase, transduction domain A"/>
    <property type="match status" value="1"/>
</dbReference>
<keyword evidence="17" id="KW-1185">Reference proteome</keyword>
<dbReference type="PANTHER" id="PTHR43294:SF21">
    <property type="entry name" value="CATION TRANSPORTING ATPASE"/>
    <property type="match status" value="1"/>
</dbReference>
<feature type="transmembrane region" description="Helical" evidence="13">
    <location>
        <begin position="1030"/>
        <end position="1052"/>
    </location>
</feature>
<dbReference type="GO" id="GO:0005524">
    <property type="term" value="F:ATP binding"/>
    <property type="evidence" value="ECO:0007669"/>
    <property type="project" value="UniProtKB-KW"/>
</dbReference>
<dbReference type="GO" id="GO:0005886">
    <property type="term" value="C:plasma membrane"/>
    <property type="evidence" value="ECO:0007669"/>
    <property type="project" value="UniProtKB-SubCell"/>
</dbReference>
<dbReference type="InterPro" id="IPR023214">
    <property type="entry name" value="HAD_sf"/>
</dbReference>
<feature type="repeat" description="TPR" evidence="12">
    <location>
        <begin position="138"/>
        <end position="171"/>
    </location>
</feature>
<keyword evidence="10 13" id="KW-1133">Transmembrane helix</keyword>
<feature type="transmembrane region" description="Helical" evidence="13">
    <location>
        <begin position="1101"/>
        <end position="1129"/>
    </location>
</feature>
<keyword evidence="3" id="KW-1003">Cell membrane</keyword>
<dbReference type="Gene3D" id="1.25.40.10">
    <property type="entry name" value="Tetratricopeptide repeat domain"/>
    <property type="match status" value="2"/>
</dbReference>
<feature type="transmembrane region" description="Helical" evidence="13">
    <location>
        <begin position="1206"/>
        <end position="1226"/>
    </location>
</feature>
<evidence type="ECO:0000256" key="12">
    <source>
        <dbReference type="PROSITE-ProRule" id="PRU00339"/>
    </source>
</evidence>
<feature type="transmembrane region" description="Helical" evidence="13">
    <location>
        <begin position="277"/>
        <end position="297"/>
    </location>
</feature>
<dbReference type="GO" id="GO:0015662">
    <property type="term" value="F:P-type ion transporter activity"/>
    <property type="evidence" value="ECO:0007669"/>
    <property type="project" value="UniProtKB-ARBA"/>
</dbReference>
<dbReference type="InterPro" id="IPR050510">
    <property type="entry name" value="Cation_transp_ATPase_P-type"/>
</dbReference>
<dbReference type="GO" id="GO:0016887">
    <property type="term" value="F:ATP hydrolysis activity"/>
    <property type="evidence" value="ECO:0007669"/>
    <property type="project" value="InterPro"/>
</dbReference>